<reference evidence="11 12" key="1">
    <citation type="journal article" date="2011" name="Science">
        <title>The ecoresponsive genome of Daphnia pulex.</title>
        <authorList>
            <person name="Colbourne J.K."/>
            <person name="Pfrender M.E."/>
            <person name="Gilbert D."/>
            <person name="Thomas W.K."/>
            <person name="Tucker A."/>
            <person name="Oakley T.H."/>
            <person name="Tokishita S."/>
            <person name="Aerts A."/>
            <person name="Arnold G.J."/>
            <person name="Basu M.K."/>
            <person name="Bauer D.J."/>
            <person name="Caceres C.E."/>
            <person name="Carmel L."/>
            <person name="Casola C."/>
            <person name="Choi J.H."/>
            <person name="Detter J.C."/>
            <person name="Dong Q."/>
            <person name="Dusheyko S."/>
            <person name="Eads B.D."/>
            <person name="Frohlich T."/>
            <person name="Geiler-Samerotte K.A."/>
            <person name="Gerlach D."/>
            <person name="Hatcher P."/>
            <person name="Jogdeo S."/>
            <person name="Krijgsveld J."/>
            <person name="Kriventseva E.V."/>
            <person name="Kultz D."/>
            <person name="Laforsch C."/>
            <person name="Lindquist E."/>
            <person name="Lopez J."/>
            <person name="Manak J.R."/>
            <person name="Muller J."/>
            <person name="Pangilinan J."/>
            <person name="Patwardhan R.P."/>
            <person name="Pitluck S."/>
            <person name="Pritham E.J."/>
            <person name="Rechtsteiner A."/>
            <person name="Rho M."/>
            <person name="Rogozin I.B."/>
            <person name="Sakarya O."/>
            <person name="Salamov A."/>
            <person name="Schaack S."/>
            <person name="Shapiro H."/>
            <person name="Shiga Y."/>
            <person name="Skalitzky C."/>
            <person name="Smith Z."/>
            <person name="Souvorov A."/>
            <person name="Sung W."/>
            <person name="Tang Z."/>
            <person name="Tsuchiya D."/>
            <person name="Tu H."/>
            <person name="Vos H."/>
            <person name="Wang M."/>
            <person name="Wolf Y.I."/>
            <person name="Yamagata H."/>
            <person name="Yamada T."/>
            <person name="Ye Y."/>
            <person name="Shaw J.R."/>
            <person name="Andrews J."/>
            <person name="Crease T.J."/>
            <person name="Tang H."/>
            <person name="Lucas S.M."/>
            <person name="Robertson H.M."/>
            <person name="Bork P."/>
            <person name="Koonin E.V."/>
            <person name="Zdobnov E.M."/>
            <person name="Grigoriev I.V."/>
            <person name="Lynch M."/>
            <person name="Boore J.L."/>
        </authorList>
    </citation>
    <scope>NUCLEOTIDE SEQUENCE [LARGE SCALE GENOMIC DNA]</scope>
</reference>
<dbReference type="GO" id="GO:0005829">
    <property type="term" value="C:cytosol"/>
    <property type="evidence" value="ECO:0007669"/>
    <property type="project" value="UniProtKB-ARBA"/>
</dbReference>
<dbReference type="InterPro" id="IPR001567">
    <property type="entry name" value="Pept_M3A_M3B_dom"/>
</dbReference>
<dbReference type="InterPro" id="IPR034005">
    <property type="entry name" value="M3A_DCP"/>
</dbReference>
<dbReference type="FunFam" id="3.40.390.10:FF:000009">
    <property type="entry name" value="Oligopeptidase A"/>
    <property type="match status" value="1"/>
</dbReference>
<proteinExistence type="inferred from homology"/>
<evidence type="ECO:0000256" key="7">
    <source>
        <dbReference type="ARBA" id="ARBA00024603"/>
    </source>
</evidence>
<dbReference type="EC" id="3.4.24.70" evidence="8"/>
<evidence type="ECO:0000259" key="10">
    <source>
        <dbReference type="Pfam" id="PF01432"/>
    </source>
</evidence>
<dbReference type="Gene3D" id="1.10.1370.40">
    <property type="match status" value="2"/>
</dbReference>
<evidence type="ECO:0000256" key="1">
    <source>
        <dbReference type="ARBA" id="ARBA00006040"/>
    </source>
</evidence>
<dbReference type="GO" id="GO:0006508">
    <property type="term" value="P:proteolysis"/>
    <property type="evidence" value="ECO:0007669"/>
    <property type="project" value="UniProtKB-KW"/>
</dbReference>
<dbReference type="SUPFAM" id="SSF55486">
    <property type="entry name" value="Metalloproteases ('zincins'), catalytic domain"/>
    <property type="match status" value="1"/>
</dbReference>
<evidence type="ECO:0000256" key="3">
    <source>
        <dbReference type="ARBA" id="ARBA00022723"/>
    </source>
</evidence>
<dbReference type="GO" id="GO:0046872">
    <property type="term" value="F:metal ion binding"/>
    <property type="evidence" value="ECO:0007669"/>
    <property type="project" value="UniProtKB-UniRule"/>
</dbReference>
<dbReference type="Proteomes" id="UP000000305">
    <property type="component" value="Unassembled WGS sequence"/>
</dbReference>
<dbReference type="InterPro" id="IPR045090">
    <property type="entry name" value="Pept_M3A_M3B"/>
</dbReference>
<protein>
    <recommendedName>
        <fullName evidence="8">oligopeptidase A</fullName>
        <ecNumber evidence="8">3.4.24.70</ecNumber>
    </recommendedName>
</protein>
<evidence type="ECO:0000256" key="2">
    <source>
        <dbReference type="ARBA" id="ARBA00022670"/>
    </source>
</evidence>
<comment type="catalytic activity">
    <reaction evidence="7">
        <text>Hydrolysis of oligopeptides, with broad specificity. Gly or Ala commonly occur as P1 or P1' residues, but more distant residues are also important, as is shown by the fact that Z-Gly-Pro-Gly-|-Gly-Pro-Ala is cleaved, but not Z-(Gly)(5).</text>
        <dbReference type="EC" id="3.4.24.70"/>
    </reaction>
</comment>
<dbReference type="eggNOG" id="KOG2089">
    <property type="taxonomic scope" value="Eukaryota"/>
</dbReference>
<dbReference type="PhylomeDB" id="E9I3C8"/>
<evidence type="ECO:0000256" key="5">
    <source>
        <dbReference type="ARBA" id="ARBA00022833"/>
    </source>
</evidence>
<evidence type="ECO:0000256" key="6">
    <source>
        <dbReference type="ARBA" id="ARBA00023049"/>
    </source>
</evidence>
<gene>
    <name evidence="11" type="ORF">DAPPUDRAFT_339217</name>
</gene>
<evidence type="ECO:0000256" key="9">
    <source>
        <dbReference type="RuleBase" id="RU003435"/>
    </source>
</evidence>
<keyword evidence="5 9" id="KW-0862">Zinc</keyword>
<dbReference type="PANTHER" id="PTHR11804">
    <property type="entry name" value="PROTEASE M3 THIMET OLIGOPEPTIDASE-RELATED"/>
    <property type="match status" value="1"/>
</dbReference>
<organism evidence="11 12">
    <name type="scientific">Daphnia pulex</name>
    <name type="common">Water flea</name>
    <dbReference type="NCBI Taxonomy" id="6669"/>
    <lineage>
        <taxon>Eukaryota</taxon>
        <taxon>Metazoa</taxon>
        <taxon>Ecdysozoa</taxon>
        <taxon>Arthropoda</taxon>
        <taxon>Crustacea</taxon>
        <taxon>Branchiopoda</taxon>
        <taxon>Diplostraca</taxon>
        <taxon>Cladocera</taxon>
        <taxon>Anomopoda</taxon>
        <taxon>Daphniidae</taxon>
        <taxon>Daphnia</taxon>
    </lineage>
</organism>
<dbReference type="STRING" id="6669.E9I3C8"/>
<dbReference type="CDD" id="cd06456">
    <property type="entry name" value="M3A_DCP"/>
    <property type="match status" value="1"/>
</dbReference>
<accession>E9I3C8</accession>
<dbReference type="GO" id="GO:0004222">
    <property type="term" value="F:metalloendopeptidase activity"/>
    <property type="evidence" value="ECO:0007669"/>
    <property type="project" value="UniProtKB-EC"/>
</dbReference>
<feature type="domain" description="Peptidase M3A/M3B catalytic" evidence="10">
    <location>
        <begin position="3"/>
        <end position="378"/>
    </location>
</feature>
<evidence type="ECO:0000256" key="8">
    <source>
        <dbReference type="ARBA" id="ARBA00026100"/>
    </source>
</evidence>
<dbReference type="OrthoDB" id="534666at2759"/>
<dbReference type="OMA" id="WCHILLE"/>
<comment type="similarity">
    <text evidence="1 9">Belongs to the peptidase M3 family.</text>
</comment>
<keyword evidence="3 9" id="KW-0479">Metal-binding</keyword>
<dbReference type="AlphaFoldDB" id="E9I3C8"/>
<dbReference type="InParanoid" id="E9I3C8"/>
<keyword evidence="12" id="KW-1185">Reference proteome</keyword>
<keyword evidence="2 9" id="KW-0645">Protease</keyword>
<name>E9I3C8_DAPPU</name>
<dbReference type="PANTHER" id="PTHR11804:SF83">
    <property type="entry name" value="LD37516P"/>
    <property type="match status" value="1"/>
</dbReference>
<evidence type="ECO:0000313" key="12">
    <source>
        <dbReference type="Proteomes" id="UP000000305"/>
    </source>
</evidence>
<feature type="non-terminal residue" evidence="11">
    <location>
        <position position="1"/>
    </location>
</feature>
<evidence type="ECO:0000256" key="4">
    <source>
        <dbReference type="ARBA" id="ARBA00022801"/>
    </source>
</evidence>
<dbReference type="KEGG" id="dpx:DAPPUDRAFT_339217"/>
<comment type="cofactor">
    <cofactor evidence="9">
        <name>Zn(2+)</name>
        <dbReference type="ChEBI" id="CHEBI:29105"/>
    </cofactor>
    <text evidence="9">Binds 1 zinc ion.</text>
</comment>
<dbReference type="EMBL" id="GL734487">
    <property type="protein sequence ID" value="EFX61502.1"/>
    <property type="molecule type" value="Genomic_DNA"/>
</dbReference>
<keyword evidence="4 9" id="KW-0378">Hydrolase</keyword>
<dbReference type="Pfam" id="PF01432">
    <property type="entry name" value="Peptidase_M3"/>
    <property type="match status" value="1"/>
</dbReference>
<evidence type="ECO:0000313" key="11">
    <source>
        <dbReference type="EMBL" id="EFX61502.1"/>
    </source>
</evidence>
<sequence>ASLPAAKRDLDEVTDLAWRDGQKEPLAHWDVPFWAERLREERYDFKEEDLRPYFSHEIVLKGLYELLETLFGITIEEQDVPTWHPDVRYYAVRNEAGKPIAGFFYDPYSRPETKRPGAWMDDCLSRRPEPHGKVQLPVAYLICNATPPMGDTPSLMGFREVETLFHEFGHGLQHMLTTVNYPDAAGITGVEWDAVELPSQFMENWCYHRPTLDKLARHYQTGEKLPDELYRKMLAAKTFRAGSMMLRQLTFGMTDIQLHSAFDPLGQESIFDIQKRVMERASILPMLPEDRFLCAFSHIFAGGYAAGYYSYKWAEVLSADAFSAFEEAGLDDDATVRKTGRRFRDTVLSLGGSRHPMDVFREFRGREPSPESLLRHNGLT</sequence>
<keyword evidence="6 9" id="KW-0482">Metalloprotease</keyword>
<dbReference type="MEROPS" id="M03.A01"/>
<dbReference type="HOGENOM" id="CLU_001805_3_0_1"/>